<comment type="caution">
    <text evidence="3">The sequence shown here is derived from an EMBL/GenBank/DDBJ whole genome shotgun (WGS) entry which is preliminary data.</text>
</comment>
<dbReference type="PANTHER" id="PTHR42720:SF1">
    <property type="entry name" value="GLYCEROL 3-PHOSPHATE OXIDASE"/>
    <property type="match status" value="1"/>
</dbReference>
<evidence type="ECO:0000256" key="1">
    <source>
        <dbReference type="SAM" id="MobiDB-lite"/>
    </source>
</evidence>
<dbReference type="EMBL" id="BARU01046255">
    <property type="protein sequence ID" value="GAI00582.1"/>
    <property type="molecule type" value="Genomic_DNA"/>
</dbReference>
<dbReference type="SUPFAM" id="SSF51905">
    <property type="entry name" value="FAD/NAD(P)-binding domain"/>
    <property type="match status" value="1"/>
</dbReference>
<dbReference type="PANTHER" id="PTHR42720">
    <property type="entry name" value="GLYCEROL-3-PHOSPHATE DEHYDROGENASE"/>
    <property type="match status" value="1"/>
</dbReference>
<feature type="non-terminal residue" evidence="3">
    <location>
        <position position="1"/>
    </location>
</feature>
<evidence type="ECO:0000259" key="2">
    <source>
        <dbReference type="Pfam" id="PF01266"/>
    </source>
</evidence>
<name>X1K0Q0_9ZZZZ</name>
<dbReference type="InterPro" id="IPR052745">
    <property type="entry name" value="G3P_Oxidase/Oxidoreductase"/>
</dbReference>
<dbReference type="Gene3D" id="3.30.9.10">
    <property type="entry name" value="D-Amino Acid Oxidase, subunit A, domain 2"/>
    <property type="match status" value="1"/>
</dbReference>
<sequence>IEKEDDVAMGTSKGNSGIIHAGHNADFRTLKGQLNIKSNPRFDELCQDLKVDFKRIGSLVVGFTQEDFDKLKELKENGEKNGNASRGLQQSSKCYRSFCSPGPENGSKSNRPERTH</sequence>
<organism evidence="3">
    <name type="scientific">marine sediment metagenome</name>
    <dbReference type="NCBI Taxonomy" id="412755"/>
    <lineage>
        <taxon>unclassified sequences</taxon>
        <taxon>metagenomes</taxon>
        <taxon>ecological metagenomes</taxon>
    </lineage>
</organism>
<feature type="domain" description="FAD dependent oxidoreductase" evidence="2">
    <location>
        <begin position="1"/>
        <end position="89"/>
    </location>
</feature>
<protein>
    <recommendedName>
        <fullName evidence="2">FAD dependent oxidoreductase domain-containing protein</fullName>
    </recommendedName>
</protein>
<dbReference type="InterPro" id="IPR006076">
    <property type="entry name" value="FAD-dep_OxRdtase"/>
</dbReference>
<accession>X1K0Q0</accession>
<reference evidence="3" key="1">
    <citation type="journal article" date="2014" name="Front. Microbiol.">
        <title>High frequency of phylogenetically diverse reductive dehalogenase-homologous genes in deep subseafloor sedimentary metagenomes.</title>
        <authorList>
            <person name="Kawai M."/>
            <person name="Futagami T."/>
            <person name="Toyoda A."/>
            <person name="Takaki Y."/>
            <person name="Nishi S."/>
            <person name="Hori S."/>
            <person name="Arai W."/>
            <person name="Tsubouchi T."/>
            <person name="Morono Y."/>
            <person name="Uchiyama I."/>
            <person name="Ito T."/>
            <person name="Fujiyama A."/>
            <person name="Inagaki F."/>
            <person name="Takami H."/>
        </authorList>
    </citation>
    <scope>NUCLEOTIDE SEQUENCE</scope>
    <source>
        <strain evidence="3">Expedition CK06-06</strain>
    </source>
</reference>
<feature type="region of interest" description="Disordered" evidence="1">
    <location>
        <begin position="1"/>
        <end position="20"/>
    </location>
</feature>
<gene>
    <name evidence="3" type="ORF">S03H2_69851</name>
</gene>
<dbReference type="InterPro" id="IPR036188">
    <property type="entry name" value="FAD/NAD-bd_sf"/>
</dbReference>
<dbReference type="Pfam" id="PF01266">
    <property type="entry name" value="DAO"/>
    <property type="match status" value="1"/>
</dbReference>
<feature type="region of interest" description="Disordered" evidence="1">
    <location>
        <begin position="94"/>
        <end position="116"/>
    </location>
</feature>
<proteinExistence type="predicted"/>
<dbReference type="Gene3D" id="3.50.50.60">
    <property type="entry name" value="FAD/NAD(P)-binding domain"/>
    <property type="match status" value="1"/>
</dbReference>
<dbReference type="AlphaFoldDB" id="X1K0Q0"/>
<evidence type="ECO:0000313" key="3">
    <source>
        <dbReference type="EMBL" id="GAI00582.1"/>
    </source>
</evidence>